<sequence>MDAPVHRNVVSPEPTVKRGFKVPLRNLDLIVKRMGDITNCYLRGLFSIGLVHNPSDKKHVYDQTFISALRLYEFYVKAVTQYAHVAVDTFTVVTEALHDEEIDR</sequence>
<dbReference type="AlphaFoldDB" id="A0A0L0FC96"/>
<feature type="non-terminal residue" evidence="1">
    <location>
        <position position="104"/>
    </location>
</feature>
<dbReference type="RefSeq" id="XP_014147973.1">
    <property type="nucleotide sequence ID" value="XM_014292498.1"/>
</dbReference>
<evidence type="ECO:0000313" key="2">
    <source>
        <dbReference type="Proteomes" id="UP000054560"/>
    </source>
</evidence>
<dbReference type="Proteomes" id="UP000054560">
    <property type="component" value="Unassembled WGS sequence"/>
</dbReference>
<dbReference type="EMBL" id="KQ244799">
    <property type="protein sequence ID" value="KNC74071.1"/>
    <property type="molecule type" value="Genomic_DNA"/>
</dbReference>
<evidence type="ECO:0000313" key="1">
    <source>
        <dbReference type="EMBL" id="KNC74071.1"/>
    </source>
</evidence>
<organism evidence="1 2">
    <name type="scientific">Sphaeroforma arctica JP610</name>
    <dbReference type="NCBI Taxonomy" id="667725"/>
    <lineage>
        <taxon>Eukaryota</taxon>
        <taxon>Ichthyosporea</taxon>
        <taxon>Ichthyophonida</taxon>
        <taxon>Sphaeroforma</taxon>
    </lineage>
</organism>
<dbReference type="GeneID" id="25913876"/>
<proteinExistence type="predicted"/>
<keyword evidence="2" id="KW-1185">Reference proteome</keyword>
<gene>
    <name evidence="1" type="ORF">SARC_13372</name>
</gene>
<name>A0A0L0FC96_9EUKA</name>
<accession>A0A0L0FC96</accession>
<reference evidence="1 2" key="1">
    <citation type="submission" date="2011-02" db="EMBL/GenBank/DDBJ databases">
        <title>The Genome Sequence of Sphaeroforma arctica JP610.</title>
        <authorList>
            <consortium name="The Broad Institute Genome Sequencing Platform"/>
            <person name="Russ C."/>
            <person name="Cuomo C."/>
            <person name="Young S.K."/>
            <person name="Zeng Q."/>
            <person name="Gargeya S."/>
            <person name="Alvarado L."/>
            <person name="Berlin A."/>
            <person name="Chapman S.B."/>
            <person name="Chen Z."/>
            <person name="Freedman E."/>
            <person name="Gellesch M."/>
            <person name="Goldberg J."/>
            <person name="Griggs A."/>
            <person name="Gujja S."/>
            <person name="Heilman E."/>
            <person name="Heiman D."/>
            <person name="Howarth C."/>
            <person name="Mehta T."/>
            <person name="Neiman D."/>
            <person name="Pearson M."/>
            <person name="Roberts A."/>
            <person name="Saif S."/>
            <person name="Shea T."/>
            <person name="Shenoy N."/>
            <person name="Sisk P."/>
            <person name="Stolte C."/>
            <person name="Sykes S."/>
            <person name="White J."/>
            <person name="Yandava C."/>
            <person name="Burger G."/>
            <person name="Gray M.W."/>
            <person name="Holland P.W.H."/>
            <person name="King N."/>
            <person name="Lang F.B.F."/>
            <person name="Roger A.J."/>
            <person name="Ruiz-Trillo I."/>
            <person name="Haas B."/>
            <person name="Nusbaum C."/>
            <person name="Birren B."/>
        </authorList>
    </citation>
    <scope>NUCLEOTIDE SEQUENCE [LARGE SCALE GENOMIC DNA]</scope>
    <source>
        <strain evidence="1 2">JP610</strain>
    </source>
</reference>
<protein>
    <submittedName>
        <fullName evidence="1">Uncharacterized protein</fullName>
    </submittedName>
</protein>